<feature type="signal peptide" evidence="6">
    <location>
        <begin position="1"/>
        <end position="24"/>
    </location>
</feature>
<dbReference type="InterPro" id="IPR050490">
    <property type="entry name" value="Bact_solute-bd_prot1"/>
</dbReference>
<dbReference type="Gene3D" id="3.40.190.10">
    <property type="entry name" value="Periplasmic binding protein-like II"/>
    <property type="match status" value="2"/>
</dbReference>
<dbReference type="EMBL" id="MZGV01000001">
    <property type="protein sequence ID" value="OPJ65015.1"/>
    <property type="molecule type" value="Genomic_DNA"/>
</dbReference>
<evidence type="ECO:0000256" key="4">
    <source>
        <dbReference type="ARBA" id="ARBA00023139"/>
    </source>
</evidence>
<evidence type="ECO:0000256" key="1">
    <source>
        <dbReference type="ARBA" id="ARBA00022475"/>
    </source>
</evidence>
<gene>
    <name evidence="7" type="primary">lipO_1</name>
    <name evidence="7" type="ORF">CLORY_00150</name>
</gene>
<dbReference type="PANTHER" id="PTHR43649">
    <property type="entry name" value="ARABINOSE-BINDING PROTEIN-RELATED"/>
    <property type="match status" value="1"/>
</dbReference>
<protein>
    <submittedName>
        <fullName evidence="7">Lipoprotein LipO</fullName>
    </submittedName>
</protein>
<dbReference type="InterPro" id="IPR006059">
    <property type="entry name" value="SBP"/>
</dbReference>
<evidence type="ECO:0000256" key="2">
    <source>
        <dbReference type="ARBA" id="ARBA00022729"/>
    </source>
</evidence>
<feature type="chain" id="PRO_5038398659" evidence="6">
    <location>
        <begin position="25"/>
        <end position="546"/>
    </location>
</feature>
<dbReference type="Pfam" id="PF01547">
    <property type="entry name" value="SBP_bac_1"/>
    <property type="match status" value="1"/>
</dbReference>
<proteinExistence type="predicted"/>
<dbReference type="RefSeq" id="WP_079421542.1">
    <property type="nucleotide sequence ID" value="NZ_MZGV01000001.1"/>
</dbReference>
<keyword evidence="4" id="KW-0564">Palmitate</keyword>
<sequence length="546" mass="61919">MKKNLFAKLLSLGMAALVSSSVLYGCKKADNSTNTSTKTRTSNKPGWKKDAKKKVTLDWYVNFSWFATKWGKDVTSKYVSDKTGVNLNIIAPSGNESEKLNTMIASDSLPDIITLNWNDDGVKKMIEAGQIEPLDELANKYDPYFNTVADKSKLNWYKQDDGHVYGYPNSSTSPADFKKYGNKITSNQTFMVRKDIYEAIGKPDMSTPEGFLNALKAAKEKFPTVNGQPLIPIGLHEFGDTGNYSLQDYLANFLAVPREKNGKLYDRIDDPDYINWLRTFRKANQMGLLSQDVFVDKRAQMEEKMGQGRYFALLYQRSDMTTQEGNLYKKDPKSIYIAINGPANSAKDAPKLAGVGISGWTLQMITKNCKDKKRAVEFFSYLISEEGQKDLYLGKKGVTYDTINGKDQFKPDVLKLRDSDRTAFDKKYGASLTFWMMQDTNMILKWQPETAEPFKQLEDWTKGKVVDYSKYDNITPPVDSDEGEINTAINEEWGKTLTKLLLAKSDSQFDSILKAFNTKKKALGYDKLMKYENKEMSENGKKLGYK</sequence>
<keyword evidence="3" id="KW-0472">Membrane</keyword>
<comment type="caution">
    <text evidence="7">The sequence shown here is derived from an EMBL/GenBank/DDBJ whole genome shotgun (WGS) entry which is preliminary data.</text>
</comment>
<organism evidence="7 8">
    <name type="scientific">Clostridium oryzae</name>
    <dbReference type="NCBI Taxonomy" id="1450648"/>
    <lineage>
        <taxon>Bacteria</taxon>
        <taxon>Bacillati</taxon>
        <taxon>Bacillota</taxon>
        <taxon>Clostridia</taxon>
        <taxon>Eubacteriales</taxon>
        <taxon>Clostridiaceae</taxon>
        <taxon>Clostridium</taxon>
    </lineage>
</organism>
<dbReference type="STRING" id="1450648.CLORY_00150"/>
<dbReference type="AlphaFoldDB" id="A0A1V4IZ09"/>
<evidence type="ECO:0000256" key="6">
    <source>
        <dbReference type="SAM" id="SignalP"/>
    </source>
</evidence>
<reference evidence="7 8" key="1">
    <citation type="submission" date="2017-03" db="EMBL/GenBank/DDBJ databases">
        <title>Genome sequence of Clostridium oryzae DSM 28571.</title>
        <authorList>
            <person name="Poehlein A."/>
            <person name="Daniel R."/>
        </authorList>
    </citation>
    <scope>NUCLEOTIDE SEQUENCE [LARGE SCALE GENOMIC DNA]</scope>
    <source>
        <strain evidence="7 8">DSM 28571</strain>
    </source>
</reference>
<keyword evidence="8" id="KW-1185">Reference proteome</keyword>
<accession>A0A1V4IZ09</accession>
<keyword evidence="2 6" id="KW-0732">Signal</keyword>
<dbReference type="PROSITE" id="PS51257">
    <property type="entry name" value="PROKAR_LIPOPROTEIN"/>
    <property type="match status" value="1"/>
</dbReference>
<evidence type="ECO:0000313" key="8">
    <source>
        <dbReference type="Proteomes" id="UP000190080"/>
    </source>
</evidence>
<evidence type="ECO:0000256" key="3">
    <source>
        <dbReference type="ARBA" id="ARBA00023136"/>
    </source>
</evidence>
<dbReference type="PANTHER" id="PTHR43649:SF33">
    <property type="entry name" value="POLYGALACTURONAN_RHAMNOGALACTURONAN-BINDING PROTEIN YTCQ"/>
    <property type="match status" value="1"/>
</dbReference>
<keyword evidence="5 7" id="KW-0449">Lipoprotein</keyword>
<evidence type="ECO:0000313" key="7">
    <source>
        <dbReference type="EMBL" id="OPJ65015.1"/>
    </source>
</evidence>
<evidence type="ECO:0000256" key="5">
    <source>
        <dbReference type="ARBA" id="ARBA00023288"/>
    </source>
</evidence>
<keyword evidence="1" id="KW-1003">Cell membrane</keyword>
<dbReference type="OrthoDB" id="9787283at2"/>
<dbReference type="SUPFAM" id="SSF53850">
    <property type="entry name" value="Periplasmic binding protein-like II"/>
    <property type="match status" value="1"/>
</dbReference>
<name>A0A1V4IZ09_9CLOT</name>
<dbReference type="Proteomes" id="UP000190080">
    <property type="component" value="Unassembled WGS sequence"/>
</dbReference>